<feature type="region of interest" description="Disordered" evidence="1">
    <location>
        <begin position="37"/>
        <end position="61"/>
    </location>
</feature>
<dbReference type="AlphaFoldDB" id="A0A7G1P808"/>
<reference evidence="2 3" key="1">
    <citation type="journal article" date="2014" name="Int. J. Syst. Evol. Microbiol.">
        <title>Complete genome sequence of Corynebacterium casei LMG S-19264T (=DSM 44701T), isolated from a smear-ripened cheese.</title>
        <authorList>
            <consortium name="US DOE Joint Genome Institute (JGI-PGF)"/>
            <person name="Walter F."/>
            <person name="Albersmeier A."/>
            <person name="Kalinowski J."/>
            <person name="Ruckert C."/>
        </authorList>
    </citation>
    <scope>NUCLEOTIDE SEQUENCE [LARGE SCALE GENOMIC DNA]</scope>
    <source>
        <strain evidence="2 3">JCM 4677</strain>
    </source>
</reference>
<keyword evidence="3" id="KW-1185">Reference proteome</keyword>
<dbReference type="Proteomes" id="UP000516444">
    <property type="component" value="Chromosome"/>
</dbReference>
<proteinExistence type="predicted"/>
<dbReference type="RefSeq" id="WP_190851995.1">
    <property type="nucleotide sequence ID" value="NZ_AP023440.1"/>
</dbReference>
<dbReference type="EMBL" id="AP023440">
    <property type="protein sequence ID" value="BCL29950.1"/>
    <property type="molecule type" value="Genomic_DNA"/>
</dbReference>
<protein>
    <submittedName>
        <fullName evidence="2">Uncharacterized protein</fullName>
    </submittedName>
</protein>
<name>A0A7G1P808_9ACTN</name>
<evidence type="ECO:0000313" key="2">
    <source>
        <dbReference type="EMBL" id="BCL29950.1"/>
    </source>
</evidence>
<organism evidence="2 3">
    <name type="scientific">Streptomyces aurantiacus</name>
    <dbReference type="NCBI Taxonomy" id="47760"/>
    <lineage>
        <taxon>Bacteria</taxon>
        <taxon>Bacillati</taxon>
        <taxon>Actinomycetota</taxon>
        <taxon>Actinomycetes</taxon>
        <taxon>Kitasatosporales</taxon>
        <taxon>Streptomycetaceae</taxon>
        <taxon>Streptomyces</taxon>
        <taxon>Streptomyces aurantiacus group</taxon>
    </lineage>
</organism>
<sequence>MLDLTLRLLAKVLNVCTPRPRGRHRLGALPPLRFTPVPPPRFGSLRGGPVPEHRRQRERRRAPYLATVGVDVGPDRIHGVPVTAR</sequence>
<gene>
    <name evidence="2" type="ORF">GCM10017557_48090</name>
</gene>
<evidence type="ECO:0000256" key="1">
    <source>
        <dbReference type="SAM" id="MobiDB-lite"/>
    </source>
</evidence>
<accession>A0A7G1P808</accession>
<dbReference type="KEGG" id="sgm:GCM10017557_48090"/>
<evidence type="ECO:0000313" key="3">
    <source>
        <dbReference type="Proteomes" id="UP000516444"/>
    </source>
</evidence>